<dbReference type="InterPro" id="IPR023430">
    <property type="entry name" value="Pept_HybD-like_dom_sf"/>
</dbReference>
<name>A0A0F9FPT0_9ZZZZ</name>
<dbReference type="Pfam" id="PF01750">
    <property type="entry name" value="HycI"/>
    <property type="match status" value="1"/>
</dbReference>
<dbReference type="EMBL" id="LAZR01022853">
    <property type="protein sequence ID" value="KKL80446.1"/>
    <property type="molecule type" value="Genomic_DNA"/>
</dbReference>
<sequence>PGAVEVLDMEAIRRIEPSTHGPSPETFLRALRMIHPCRCVVVGIQPKSTEFGRELSPQVTEAVQRVAEGFGLLACS</sequence>
<feature type="non-terminal residue" evidence="1">
    <location>
        <position position="1"/>
    </location>
</feature>
<evidence type="ECO:0000313" key="1">
    <source>
        <dbReference type="EMBL" id="KKL80446.1"/>
    </source>
</evidence>
<dbReference type="Gene3D" id="3.40.50.1450">
    <property type="entry name" value="HybD-like"/>
    <property type="match status" value="1"/>
</dbReference>
<protein>
    <recommendedName>
        <fullName evidence="2">Hydrogenase maturation protease</fullName>
    </recommendedName>
</protein>
<organism evidence="1">
    <name type="scientific">marine sediment metagenome</name>
    <dbReference type="NCBI Taxonomy" id="412755"/>
    <lineage>
        <taxon>unclassified sequences</taxon>
        <taxon>metagenomes</taxon>
        <taxon>ecological metagenomes</taxon>
    </lineage>
</organism>
<reference evidence="1" key="1">
    <citation type="journal article" date="2015" name="Nature">
        <title>Complex archaea that bridge the gap between prokaryotes and eukaryotes.</title>
        <authorList>
            <person name="Spang A."/>
            <person name="Saw J.H."/>
            <person name="Jorgensen S.L."/>
            <person name="Zaremba-Niedzwiedzka K."/>
            <person name="Martijn J."/>
            <person name="Lind A.E."/>
            <person name="van Eijk R."/>
            <person name="Schleper C."/>
            <person name="Guy L."/>
            <person name="Ettema T.J."/>
        </authorList>
    </citation>
    <scope>NUCLEOTIDE SEQUENCE</scope>
</reference>
<dbReference type="InterPro" id="IPR000671">
    <property type="entry name" value="Peptidase_A31"/>
</dbReference>
<comment type="caution">
    <text evidence="1">The sequence shown here is derived from an EMBL/GenBank/DDBJ whole genome shotgun (WGS) entry which is preliminary data.</text>
</comment>
<dbReference type="SUPFAM" id="SSF53163">
    <property type="entry name" value="HybD-like"/>
    <property type="match status" value="1"/>
</dbReference>
<dbReference type="AlphaFoldDB" id="A0A0F9FPT0"/>
<proteinExistence type="predicted"/>
<accession>A0A0F9FPT0</accession>
<gene>
    <name evidence="1" type="ORF">LCGC14_2004700</name>
</gene>
<evidence type="ECO:0008006" key="2">
    <source>
        <dbReference type="Google" id="ProtNLM"/>
    </source>
</evidence>
<dbReference type="GO" id="GO:0008047">
    <property type="term" value="F:enzyme activator activity"/>
    <property type="evidence" value="ECO:0007669"/>
    <property type="project" value="InterPro"/>
</dbReference>
<dbReference type="GO" id="GO:0008233">
    <property type="term" value="F:peptidase activity"/>
    <property type="evidence" value="ECO:0007669"/>
    <property type="project" value="InterPro"/>
</dbReference>